<keyword evidence="2" id="KW-0255">Endonuclease</keyword>
<organism evidence="5 6">
    <name type="scientific">Leptomonas pyrrhocoris</name>
    <name type="common">Firebug parasite</name>
    <dbReference type="NCBI Taxonomy" id="157538"/>
    <lineage>
        <taxon>Eukaryota</taxon>
        <taxon>Discoba</taxon>
        <taxon>Euglenozoa</taxon>
        <taxon>Kinetoplastea</taxon>
        <taxon>Metakinetoplastina</taxon>
        <taxon>Trypanosomatida</taxon>
        <taxon>Trypanosomatidae</taxon>
        <taxon>Leishmaniinae</taxon>
        <taxon>Leptomonas</taxon>
    </lineage>
</organism>
<keyword evidence="6" id="KW-1185">Reference proteome</keyword>
<protein>
    <recommendedName>
        <fullName evidence="4">TNase-like domain-containing protein</fullName>
    </recommendedName>
</protein>
<dbReference type="OrthoDB" id="430293at2759"/>
<dbReference type="PROSITE" id="PS50830">
    <property type="entry name" value="TNASE_3"/>
    <property type="match status" value="1"/>
</dbReference>
<dbReference type="VEuPathDB" id="TriTrypDB:LpyrH10_03_1290"/>
<dbReference type="SMART" id="SM00318">
    <property type="entry name" value="SNc"/>
    <property type="match status" value="1"/>
</dbReference>
<sequence>MGNTCCRDAPHPAGKKNGDVEQVNYAFFSSLPSDVQEATIDHVYDGDTLTIHEQNRARVRLLGIDAPELKAKEPYAKEAADYVKSLCPPGSRVWLRFQADEKKDRYNRLLAFVFIANPVAGKPGYMCVNISLLQEGLAVFYEPSGSVEHKDPMLKAMQVAIAGRRNIWRKANLQRHVYTTPNGIAFHNPDCLTIQKVRPQNLRKQSIAEALEKGYSSCRECKPL</sequence>
<dbReference type="InterPro" id="IPR035437">
    <property type="entry name" value="SNase_OB-fold_sf"/>
</dbReference>
<evidence type="ECO:0000313" key="5">
    <source>
        <dbReference type="EMBL" id="KPA83735.1"/>
    </source>
</evidence>
<proteinExistence type="predicted"/>
<evidence type="ECO:0000256" key="3">
    <source>
        <dbReference type="ARBA" id="ARBA00022801"/>
    </source>
</evidence>
<reference evidence="5 6" key="1">
    <citation type="submission" date="2015-07" db="EMBL/GenBank/DDBJ databases">
        <title>High-quality genome of monoxenous trypanosomatid Leptomonas pyrrhocoris.</title>
        <authorList>
            <person name="Flegontov P."/>
            <person name="Butenko A."/>
            <person name="Firsov S."/>
            <person name="Vlcek C."/>
            <person name="Logacheva M.D."/>
            <person name="Field M."/>
            <person name="Filatov D."/>
            <person name="Flegontova O."/>
            <person name="Gerasimov E."/>
            <person name="Jackson A.P."/>
            <person name="Kelly S."/>
            <person name="Opperdoes F."/>
            <person name="O'Reilly A."/>
            <person name="Votypka J."/>
            <person name="Yurchenko V."/>
            <person name="Lukes J."/>
        </authorList>
    </citation>
    <scope>NUCLEOTIDE SEQUENCE [LARGE SCALE GENOMIC DNA]</scope>
    <source>
        <strain evidence="5">H10</strain>
    </source>
</reference>
<keyword evidence="3" id="KW-0378">Hydrolase</keyword>
<gene>
    <name evidence="5" type="ORF">ABB37_01978</name>
</gene>
<dbReference type="InterPro" id="IPR016071">
    <property type="entry name" value="Staphylococal_nuclease_OB-fold"/>
</dbReference>
<evidence type="ECO:0000256" key="2">
    <source>
        <dbReference type="ARBA" id="ARBA00022759"/>
    </source>
</evidence>
<keyword evidence="1" id="KW-0540">Nuclease</keyword>
<evidence type="ECO:0000259" key="4">
    <source>
        <dbReference type="PROSITE" id="PS50830"/>
    </source>
</evidence>
<dbReference type="GO" id="GO:0005737">
    <property type="term" value="C:cytoplasm"/>
    <property type="evidence" value="ECO:0007669"/>
    <property type="project" value="TreeGrafter"/>
</dbReference>
<dbReference type="Pfam" id="PF00565">
    <property type="entry name" value="SNase"/>
    <property type="match status" value="1"/>
</dbReference>
<evidence type="ECO:0000313" key="6">
    <source>
        <dbReference type="Proteomes" id="UP000037923"/>
    </source>
</evidence>
<dbReference type="RefSeq" id="XP_015662174.1">
    <property type="nucleotide sequence ID" value="XM_015798696.1"/>
</dbReference>
<dbReference type="GO" id="GO:0004519">
    <property type="term" value="F:endonuclease activity"/>
    <property type="evidence" value="ECO:0007669"/>
    <property type="project" value="UniProtKB-KW"/>
</dbReference>
<dbReference type="Proteomes" id="UP000037923">
    <property type="component" value="Unassembled WGS sequence"/>
</dbReference>
<dbReference type="EMBL" id="LGTL01000003">
    <property type="protein sequence ID" value="KPA83735.1"/>
    <property type="molecule type" value="Genomic_DNA"/>
</dbReference>
<dbReference type="PANTHER" id="PTHR12302">
    <property type="entry name" value="EBNA2 BINDING PROTEIN P100"/>
    <property type="match status" value="1"/>
</dbReference>
<dbReference type="Gene3D" id="2.40.50.90">
    <property type="match status" value="1"/>
</dbReference>
<dbReference type="GeneID" id="26902273"/>
<comment type="caution">
    <text evidence="5">The sequence shown here is derived from an EMBL/GenBank/DDBJ whole genome shotgun (WGS) entry which is preliminary data.</text>
</comment>
<dbReference type="SUPFAM" id="SSF50199">
    <property type="entry name" value="Staphylococcal nuclease"/>
    <property type="match status" value="1"/>
</dbReference>
<dbReference type="OMA" id="LTIREHN"/>
<feature type="domain" description="TNase-like" evidence="4">
    <location>
        <begin position="34"/>
        <end position="170"/>
    </location>
</feature>
<dbReference type="PANTHER" id="PTHR12302:SF3">
    <property type="entry name" value="SERINE_THREONINE-PROTEIN KINASE 31"/>
    <property type="match status" value="1"/>
</dbReference>
<dbReference type="GO" id="GO:0016787">
    <property type="term" value="F:hydrolase activity"/>
    <property type="evidence" value="ECO:0007669"/>
    <property type="project" value="UniProtKB-KW"/>
</dbReference>
<dbReference type="AlphaFoldDB" id="A0A0N0DY50"/>
<accession>A0A0N0DY50</accession>
<evidence type="ECO:0000256" key="1">
    <source>
        <dbReference type="ARBA" id="ARBA00022722"/>
    </source>
</evidence>
<name>A0A0N0DY50_LEPPY</name>